<dbReference type="InterPro" id="IPR002173">
    <property type="entry name" value="Carboh/pur_kinase_PfkB_CS"/>
</dbReference>
<keyword evidence="2" id="KW-0808">Transferase</keyword>
<dbReference type="GO" id="GO:0016301">
    <property type="term" value="F:kinase activity"/>
    <property type="evidence" value="ECO:0007669"/>
    <property type="project" value="UniProtKB-KW"/>
</dbReference>
<dbReference type="PANTHER" id="PTHR43085:SF57">
    <property type="entry name" value="CARBOHYDRATE KINASE PFKB DOMAIN-CONTAINING PROTEIN"/>
    <property type="match status" value="1"/>
</dbReference>
<evidence type="ECO:0000313" key="5">
    <source>
        <dbReference type="EMBL" id="SVA00591.1"/>
    </source>
</evidence>
<organism evidence="5">
    <name type="scientific">marine metagenome</name>
    <dbReference type="NCBI Taxonomy" id="408172"/>
    <lineage>
        <taxon>unclassified sequences</taxon>
        <taxon>metagenomes</taxon>
        <taxon>ecological metagenomes</taxon>
    </lineage>
</organism>
<dbReference type="InterPro" id="IPR011611">
    <property type="entry name" value="PfkB_dom"/>
</dbReference>
<accession>A0A381SBA8</accession>
<proteinExistence type="inferred from homology"/>
<dbReference type="Pfam" id="PF00294">
    <property type="entry name" value="PfkB"/>
    <property type="match status" value="1"/>
</dbReference>
<dbReference type="AlphaFoldDB" id="A0A381SBA8"/>
<dbReference type="InterPro" id="IPR050306">
    <property type="entry name" value="PfkB_Carbo_kinase"/>
</dbReference>
<dbReference type="PANTHER" id="PTHR43085">
    <property type="entry name" value="HEXOKINASE FAMILY MEMBER"/>
    <property type="match status" value="1"/>
</dbReference>
<evidence type="ECO:0000256" key="2">
    <source>
        <dbReference type="ARBA" id="ARBA00022679"/>
    </source>
</evidence>
<dbReference type="PROSITE" id="PS00584">
    <property type="entry name" value="PFKB_KINASES_2"/>
    <property type="match status" value="1"/>
</dbReference>
<reference evidence="5" key="1">
    <citation type="submission" date="2018-05" db="EMBL/GenBank/DDBJ databases">
        <authorList>
            <person name="Lanie J.A."/>
            <person name="Ng W.-L."/>
            <person name="Kazmierczak K.M."/>
            <person name="Andrzejewski T.M."/>
            <person name="Davidsen T.M."/>
            <person name="Wayne K.J."/>
            <person name="Tettelin H."/>
            <person name="Glass J.I."/>
            <person name="Rusch D."/>
            <person name="Podicherti R."/>
            <person name="Tsui H.-C.T."/>
            <person name="Winkler M.E."/>
        </authorList>
    </citation>
    <scope>NUCLEOTIDE SEQUENCE</scope>
</reference>
<dbReference type="EMBL" id="UINC01002818">
    <property type="protein sequence ID" value="SVA00591.1"/>
    <property type="molecule type" value="Genomic_DNA"/>
</dbReference>
<evidence type="ECO:0000256" key="1">
    <source>
        <dbReference type="ARBA" id="ARBA00010688"/>
    </source>
</evidence>
<evidence type="ECO:0000256" key="3">
    <source>
        <dbReference type="ARBA" id="ARBA00022777"/>
    </source>
</evidence>
<sequence length="297" mass="31747">MIVGLGEALYDMLPSGPELGGAPLNAVVQAHQLGTLIGGNAAIVVSRIGRDTLGQALLGELASRGIDTSFIQIDPDAPTSTVKITLHGTEPEYEIIRDVAWDRLSWDDSLAGLARRCDAVCYGTMSQRTELAHSTIQQFVNTATQAVRLLDLNLRQDYFSVEVLKTSFRAASIVKMNEEELTIVASLLGLGQTSEPIPRLIDQFELDLFVLTRGKLGTALHTTDSIVLGQAAQFELEPNADSVGAGDACSAAVLHGMIRDWPLQKTADLANRLGAFVASRKGATPILPAELLRSGNS</sequence>
<feature type="domain" description="Carbohydrate kinase PfkB" evidence="4">
    <location>
        <begin position="19"/>
        <end position="288"/>
    </location>
</feature>
<name>A0A381SBA8_9ZZZZ</name>
<evidence type="ECO:0000259" key="4">
    <source>
        <dbReference type="Pfam" id="PF00294"/>
    </source>
</evidence>
<dbReference type="Gene3D" id="3.40.1190.20">
    <property type="match status" value="1"/>
</dbReference>
<dbReference type="InterPro" id="IPR029056">
    <property type="entry name" value="Ribokinase-like"/>
</dbReference>
<protein>
    <recommendedName>
        <fullName evidence="4">Carbohydrate kinase PfkB domain-containing protein</fullName>
    </recommendedName>
</protein>
<keyword evidence="3" id="KW-0418">Kinase</keyword>
<comment type="similarity">
    <text evidence="1">Belongs to the carbohydrate kinase PfkB family.</text>
</comment>
<dbReference type="SUPFAM" id="SSF53613">
    <property type="entry name" value="Ribokinase-like"/>
    <property type="match status" value="1"/>
</dbReference>
<gene>
    <name evidence="5" type="ORF">METZ01_LOCUS53445</name>
</gene>